<evidence type="ECO:0000256" key="8">
    <source>
        <dbReference type="ARBA" id="ARBA00022475"/>
    </source>
</evidence>
<reference evidence="23 24" key="1">
    <citation type="submission" date="2016-11" db="EMBL/GenBank/DDBJ databases">
        <authorList>
            <person name="Jaros S."/>
            <person name="Januszkiewicz K."/>
            <person name="Wedrychowicz H."/>
        </authorList>
    </citation>
    <scope>NUCLEOTIDE SEQUENCE [LARGE SCALE GENOMIC DNA]</scope>
    <source>
        <strain evidence="23 24">DSM 19436</strain>
    </source>
</reference>
<dbReference type="GO" id="GO:0051537">
    <property type="term" value="F:2 iron, 2 sulfur cluster binding"/>
    <property type="evidence" value="ECO:0007669"/>
    <property type="project" value="UniProtKB-KW"/>
</dbReference>
<evidence type="ECO:0000313" key="24">
    <source>
        <dbReference type="Proteomes" id="UP000184485"/>
    </source>
</evidence>
<comment type="cofactor">
    <cofactor evidence="20">
        <name>[2Fe-2S] cluster</name>
        <dbReference type="ChEBI" id="CHEBI:190135"/>
    </cofactor>
    <text evidence="20">Binds 1 [2Fe-2S] cluster per subunit.</text>
</comment>
<evidence type="ECO:0000256" key="7">
    <source>
        <dbReference type="ARBA" id="ARBA00022448"/>
    </source>
</evidence>
<dbReference type="NCBIfam" id="TIGR01416">
    <property type="entry name" value="Rieske_proteo"/>
    <property type="match status" value="1"/>
</dbReference>
<dbReference type="SUPFAM" id="SSF50022">
    <property type="entry name" value="ISP domain"/>
    <property type="match status" value="1"/>
</dbReference>
<evidence type="ECO:0000256" key="9">
    <source>
        <dbReference type="ARBA" id="ARBA00022692"/>
    </source>
</evidence>
<evidence type="ECO:0000256" key="14">
    <source>
        <dbReference type="ARBA" id="ARBA00022989"/>
    </source>
</evidence>
<evidence type="ECO:0000256" key="18">
    <source>
        <dbReference type="ARBA" id="ARBA00023157"/>
    </source>
</evidence>
<dbReference type="FunFam" id="2.102.10.10:FF:000001">
    <property type="entry name" value="Cytochrome b-c1 complex subunit Rieske, mitochondrial"/>
    <property type="match status" value="1"/>
</dbReference>
<evidence type="ECO:0000256" key="19">
    <source>
        <dbReference type="ARBA" id="ARBA00029351"/>
    </source>
</evidence>
<evidence type="ECO:0000313" key="23">
    <source>
        <dbReference type="EMBL" id="SHF14355.1"/>
    </source>
</evidence>
<keyword evidence="7 20" id="KW-0813">Transport</keyword>
<sequence>MAHSAAAQPTRRDFLYIATGAVGAVGLAATVWPFINQMNPDASALALASSEVDISSLKEGESVTVKWRGKPVVVRNRTAKEIADAKAAPLSDLKDPVARNANLPDDAPATDANRAATGKENWFVMVNVCTHLGCIPLGQEGEYNGWFCPCHGSVYDTAGRIRKGPAPENMAIPVYSFMTDTKIKIG</sequence>
<dbReference type="NCBIfam" id="TIGR01409">
    <property type="entry name" value="TAT_signal_seq"/>
    <property type="match status" value="1"/>
</dbReference>
<evidence type="ECO:0000256" key="15">
    <source>
        <dbReference type="ARBA" id="ARBA00023004"/>
    </source>
</evidence>
<evidence type="ECO:0000256" key="16">
    <source>
        <dbReference type="ARBA" id="ARBA00023014"/>
    </source>
</evidence>
<dbReference type="InterPro" id="IPR036922">
    <property type="entry name" value="Rieske_2Fe-2S_sf"/>
</dbReference>
<evidence type="ECO:0000256" key="11">
    <source>
        <dbReference type="ARBA" id="ARBA00022723"/>
    </source>
</evidence>
<dbReference type="InterPro" id="IPR006317">
    <property type="entry name" value="Ubiquinol_cyt_c_Rdtase_Fe-S-su"/>
</dbReference>
<dbReference type="InterPro" id="IPR019546">
    <property type="entry name" value="TAT_signal_bac_arc"/>
</dbReference>
<dbReference type="Gene3D" id="2.102.10.10">
    <property type="entry name" value="Rieske [2Fe-2S] iron-sulphur domain"/>
    <property type="match status" value="1"/>
</dbReference>
<evidence type="ECO:0000256" key="2">
    <source>
        <dbReference type="ARBA" id="ARBA00004162"/>
    </source>
</evidence>
<keyword evidence="16" id="KW-0411">Iron-sulfur</keyword>
<dbReference type="PANTHER" id="PTHR10134">
    <property type="entry name" value="CYTOCHROME B-C1 COMPLEX SUBUNIT RIESKE, MITOCHONDRIAL"/>
    <property type="match status" value="1"/>
</dbReference>
<dbReference type="EMBL" id="FQUP01000001">
    <property type="protein sequence ID" value="SHF14355.1"/>
    <property type="molecule type" value="Genomic_DNA"/>
</dbReference>
<dbReference type="EC" id="7.1.1.8" evidence="5 20"/>
<evidence type="ECO:0000256" key="13">
    <source>
        <dbReference type="ARBA" id="ARBA00022982"/>
    </source>
</evidence>
<dbReference type="InterPro" id="IPR019470">
    <property type="entry name" value="Ubiq_cytC_Rdtase_Fe-S_su_TAT"/>
</dbReference>
<evidence type="ECO:0000256" key="3">
    <source>
        <dbReference type="ARBA" id="ARBA00010651"/>
    </source>
</evidence>
<dbReference type="AlphaFoldDB" id="A0A1M4Z8M1"/>
<evidence type="ECO:0000256" key="10">
    <source>
        <dbReference type="ARBA" id="ARBA00022714"/>
    </source>
</evidence>
<dbReference type="InterPro" id="IPR005805">
    <property type="entry name" value="Rieske_Fe-S_prot_C"/>
</dbReference>
<organism evidence="23 24">
    <name type="scientific">Kaistia soli DSM 19436</name>
    <dbReference type="NCBI Taxonomy" id="1122133"/>
    <lineage>
        <taxon>Bacteria</taxon>
        <taxon>Pseudomonadati</taxon>
        <taxon>Pseudomonadota</taxon>
        <taxon>Alphaproteobacteria</taxon>
        <taxon>Hyphomicrobiales</taxon>
        <taxon>Kaistiaceae</taxon>
        <taxon>Kaistia</taxon>
    </lineage>
</organism>
<dbReference type="InterPro" id="IPR006311">
    <property type="entry name" value="TAT_signal"/>
</dbReference>
<comment type="catalytic activity">
    <reaction evidence="19 20">
        <text>a quinol + 2 Fe(III)-[cytochrome c](out) = a quinone + 2 Fe(II)-[cytochrome c](out) + 2 H(+)(out)</text>
        <dbReference type="Rhea" id="RHEA:11484"/>
        <dbReference type="Rhea" id="RHEA-COMP:10350"/>
        <dbReference type="Rhea" id="RHEA-COMP:14399"/>
        <dbReference type="ChEBI" id="CHEBI:15378"/>
        <dbReference type="ChEBI" id="CHEBI:24646"/>
        <dbReference type="ChEBI" id="CHEBI:29033"/>
        <dbReference type="ChEBI" id="CHEBI:29034"/>
        <dbReference type="ChEBI" id="CHEBI:132124"/>
        <dbReference type="EC" id="7.1.1.8"/>
    </reaction>
</comment>
<accession>A0A1M4Z8M1</accession>
<name>A0A1M4Z8M1_9HYPH</name>
<dbReference type="Gene3D" id="1.20.5.510">
    <property type="entry name" value="Single helix bin"/>
    <property type="match status" value="1"/>
</dbReference>
<dbReference type="InterPro" id="IPR014349">
    <property type="entry name" value="Rieske_Fe-S_prot"/>
</dbReference>
<comment type="similarity">
    <text evidence="3">Belongs to the Rieske iron-sulfur protein family.</text>
</comment>
<keyword evidence="24" id="KW-1185">Reference proteome</keyword>
<dbReference type="PROSITE" id="PS51296">
    <property type="entry name" value="RIESKE"/>
    <property type="match status" value="1"/>
</dbReference>
<evidence type="ECO:0000256" key="12">
    <source>
        <dbReference type="ARBA" id="ARBA00022967"/>
    </source>
</evidence>
<comment type="miscellaneous">
    <text evidence="20">The Rieske protein is a high potential 2Fe-2S protein.</text>
</comment>
<evidence type="ECO:0000256" key="4">
    <source>
        <dbReference type="ARBA" id="ARBA00011649"/>
    </source>
</evidence>
<keyword evidence="8" id="KW-1003">Cell membrane</keyword>
<keyword evidence="12" id="KW-1278">Translocase</keyword>
<evidence type="ECO:0000256" key="5">
    <source>
        <dbReference type="ARBA" id="ARBA00012951"/>
    </source>
</evidence>
<keyword evidence="9 20" id="KW-0812">Transmembrane</keyword>
<dbReference type="Pfam" id="PF00355">
    <property type="entry name" value="Rieske"/>
    <property type="match status" value="1"/>
</dbReference>
<keyword evidence="17 20" id="KW-0472">Membrane</keyword>
<dbReference type="GO" id="GO:0005886">
    <property type="term" value="C:plasma membrane"/>
    <property type="evidence" value="ECO:0007669"/>
    <property type="project" value="UniProtKB-SubCell"/>
</dbReference>
<comment type="function">
    <text evidence="1">Component of the ubiquinol-cytochrome c reductase complex (complex III or cytochrome b-c1 complex), which is a respiratory chain that generates an electrochemical potential coupled to ATP synthesis.</text>
</comment>
<dbReference type="CDD" id="cd03470">
    <property type="entry name" value="Rieske_cytochrome_bc1"/>
    <property type="match status" value="1"/>
</dbReference>
<dbReference type="GO" id="GO:0008121">
    <property type="term" value="F:quinol-cytochrome-c reductase activity"/>
    <property type="evidence" value="ECO:0007669"/>
    <property type="project" value="UniProtKB-EC"/>
</dbReference>
<evidence type="ECO:0000256" key="6">
    <source>
        <dbReference type="ARBA" id="ARBA00019816"/>
    </source>
</evidence>
<keyword evidence="13 20" id="KW-0249">Electron transport</keyword>
<dbReference type="InterPro" id="IPR017941">
    <property type="entry name" value="Rieske_2Fe-2S"/>
</dbReference>
<keyword evidence="18" id="KW-1015">Disulfide bond</keyword>
<dbReference type="STRING" id="1122133.SAMN02745157_1747"/>
<dbReference type="PRINTS" id="PR00162">
    <property type="entry name" value="RIESKE"/>
</dbReference>
<feature type="domain" description="Rieske" evidence="22">
    <location>
        <begin position="85"/>
        <end position="173"/>
    </location>
</feature>
<gene>
    <name evidence="23" type="ORF">SAMN02745157_1747</name>
</gene>
<evidence type="ECO:0000259" key="22">
    <source>
        <dbReference type="PROSITE" id="PS51296"/>
    </source>
</evidence>
<dbReference type="GO" id="GO:0046872">
    <property type="term" value="F:metal ion binding"/>
    <property type="evidence" value="ECO:0007669"/>
    <property type="project" value="UniProtKB-KW"/>
</dbReference>
<dbReference type="Pfam" id="PF10399">
    <property type="entry name" value="UCR_Fe-S_N"/>
    <property type="match status" value="1"/>
</dbReference>
<evidence type="ECO:0000256" key="1">
    <source>
        <dbReference type="ARBA" id="ARBA00002444"/>
    </source>
</evidence>
<evidence type="ECO:0000256" key="21">
    <source>
        <dbReference type="RuleBase" id="RU004497"/>
    </source>
</evidence>
<comment type="subunit">
    <text evidence="4 21">The main subunits of complex b-c1 are: cytochrome b, cytochrome c1 and the Rieske protein.</text>
</comment>
<dbReference type="PROSITE" id="PS51318">
    <property type="entry name" value="TAT"/>
    <property type="match status" value="1"/>
</dbReference>
<keyword evidence="15" id="KW-0408">Iron</keyword>
<comment type="subcellular location">
    <subcellularLocation>
        <location evidence="2">Cell membrane</location>
        <topology evidence="2">Single-pass membrane protein</topology>
    </subcellularLocation>
</comment>
<evidence type="ECO:0000256" key="20">
    <source>
        <dbReference type="RuleBase" id="RU004494"/>
    </source>
</evidence>
<keyword evidence="14 20" id="KW-1133">Transmembrane helix</keyword>
<protein>
    <recommendedName>
        <fullName evidence="6 20">Ubiquinol-cytochrome c reductase iron-sulfur subunit</fullName>
        <ecNumber evidence="5 20">7.1.1.8</ecNumber>
    </recommendedName>
</protein>
<dbReference type="Proteomes" id="UP000184485">
    <property type="component" value="Unassembled WGS sequence"/>
</dbReference>
<feature type="transmembrane region" description="Helical" evidence="20">
    <location>
        <begin position="14"/>
        <end position="35"/>
    </location>
</feature>
<evidence type="ECO:0000256" key="17">
    <source>
        <dbReference type="ARBA" id="ARBA00023136"/>
    </source>
</evidence>
<proteinExistence type="inferred from homology"/>
<keyword evidence="10" id="KW-0001">2Fe-2S</keyword>
<keyword evidence="11" id="KW-0479">Metal-binding</keyword>